<comment type="caution">
    <text evidence="2">The sequence shown here is derived from an EMBL/GenBank/DDBJ whole genome shotgun (WGS) entry which is preliminary data.</text>
</comment>
<dbReference type="AlphaFoldDB" id="A0A9D5K7H9"/>
<proteinExistence type="predicted"/>
<dbReference type="Pfam" id="PF00583">
    <property type="entry name" value="Acetyltransf_1"/>
    <property type="match status" value="1"/>
</dbReference>
<organism evidence="2 3">
    <name type="scientific">candidate division WOR-3 bacterium</name>
    <dbReference type="NCBI Taxonomy" id="2052148"/>
    <lineage>
        <taxon>Bacteria</taxon>
        <taxon>Bacteria division WOR-3</taxon>
    </lineage>
</organism>
<name>A0A9D5K7H9_UNCW3</name>
<protein>
    <submittedName>
        <fullName evidence="2">GNAT family N-acetyltransferase</fullName>
    </submittedName>
</protein>
<evidence type="ECO:0000259" key="1">
    <source>
        <dbReference type="PROSITE" id="PS51186"/>
    </source>
</evidence>
<dbReference type="PROSITE" id="PS51186">
    <property type="entry name" value="GNAT"/>
    <property type="match status" value="1"/>
</dbReference>
<sequence length="154" mass="17428">MQEKYTIVSSEKELKEHYTKSEIIEFLHKNLEQFRDPPDEIEKAIDYAFSNAEGKGGFIVLQEMNDELVGVVVINQTGMNGYIPDNILVYIATDSGKAPLGAGAKVMQHAMDTAEGDIALHVEYHNSAKKMYEKLGFKSKYAEMRYVKNTDDKK</sequence>
<reference evidence="2" key="1">
    <citation type="submission" date="2019-11" db="EMBL/GenBank/DDBJ databases">
        <title>Microbial mats filling the niche in hypersaline microbial mats.</title>
        <authorList>
            <person name="Wong H.L."/>
            <person name="Macleod F.I."/>
            <person name="White R.A. III"/>
            <person name="Burns B.P."/>
        </authorList>
    </citation>
    <scope>NUCLEOTIDE SEQUENCE</scope>
    <source>
        <strain evidence="2">Bin_327</strain>
    </source>
</reference>
<dbReference type="GO" id="GO:0016747">
    <property type="term" value="F:acyltransferase activity, transferring groups other than amino-acyl groups"/>
    <property type="evidence" value="ECO:0007669"/>
    <property type="project" value="InterPro"/>
</dbReference>
<evidence type="ECO:0000313" key="2">
    <source>
        <dbReference type="EMBL" id="MBD3363751.1"/>
    </source>
</evidence>
<dbReference type="InterPro" id="IPR016181">
    <property type="entry name" value="Acyl_CoA_acyltransferase"/>
</dbReference>
<dbReference type="Proteomes" id="UP000630660">
    <property type="component" value="Unassembled WGS sequence"/>
</dbReference>
<gene>
    <name evidence="2" type="ORF">GF359_00900</name>
</gene>
<accession>A0A9D5K7H9</accession>
<dbReference type="Gene3D" id="3.40.630.30">
    <property type="match status" value="1"/>
</dbReference>
<dbReference type="SUPFAM" id="SSF55729">
    <property type="entry name" value="Acyl-CoA N-acyltransferases (Nat)"/>
    <property type="match status" value="1"/>
</dbReference>
<feature type="domain" description="N-acetyltransferase" evidence="1">
    <location>
        <begin position="13"/>
        <end position="154"/>
    </location>
</feature>
<dbReference type="EMBL" id="WJKJ01000025">
    <property type="protein sequence ID" value="MBD3363751.1"/>
    <property type="molecule type" value="Genomic_DNA"/>
</dbReference>
<evidence type="ECO:0000313" key="3">
    <source>
        <dbReference type="Proteomes" id="UP000630660"/>
    </source>
</evidence>
<dbReference type="InterPro" id="IPR000182">
    <property type="entry name" value="GNAT_dom"/>
</dbReference>